<name>A0ABS8FVF7_9FIRM</name>
<evidence type="ECO:0000256" key="6">
    <source>
        <dbReference type="PROSITE-ProRule" id="PRU00182"/>
    </source>
</evidence>
<dbReference type="CDD" id="cd02869">
    <property type="entry name" value="PseudoU_synth_RluA_like"/>
    <property type="match status" value="1"/>
</dbReference>
<evidence type="ECO:0000313" key="9">
    <source>
        <dbReference type="Proteomes" id="UP001198151"/>
    </source>
</evidence>
<protein>
    <recommendedName>
        <fullName evidence="4">RNA pseudouridylate synthase</fullName>
    </recommendedName>
    <alternativeName>
        <fullName evidence="5">RNA-uridine isomerase</fullName>
    </alternativeName>
</protein>
<dbReference type="Proteomes" id="UP001198151">
    <property type="component" value="Unassembled WGS sequence"/>
</dbReference>
<dbReference type="InterPro" id="IPR036986">
    <property type="entry name" value="S4_RNA-bd_sf"/>
</dbReference>
<dbReference type="Gene3D" id="3.30.2350.10">
    <property type="entry name" value="Pseudouridine synthase"/>
    <property type="match status" value="1"/>
</dbReference>
<keyword evidence="3" id="KW-0413">Isomerase</keyword>
<dbReference type="EMBL" id="JAJEQX010000002">
    <property type="protein sequence ID" value="MCC2253132.1"/>
    <property type="molecule type" value="Genomic_DNA"/>
</dbReference>
<dbReference type="InterPro" id="IPR006145">
    <property type="entry name" value="PsdUridine_synth_RsuA/RluA"/>
</dbReference>
<comment type="similarity">
    <text evidence="2">Belongs to the pseudouridine synthase RluA family.</text>
</comment>
<evidence type="ECO:0000256" key="4">
    <source>
        <dbReference type="ARBA" id="ARBA00031870"/>
    </source>
</evidence>
<dbReference type="PROSITE" id="PS50889">
    <property type="entry name" value="S4"/>
    <property type="match status" value="1"/>
</dbReference>
<dbReference type="PANTHER" id="PTHR21600:SF83">
    <property type="entry name" value="PSEUDOURIDYLATE SYNTHASE RPUSD4, MITOCHONDRIAL"/>
    <property type="match status" value="1"/>
</dbReference>
<comment type="caution">
    <text evidence="8">The sequence shown here is derived from an EMBL/GenBank/DDBJ whole genome shotgun (WGS) entry which is preliminary data.</text>
</comment>
<proteinExistence type="inferred from homology"/>
<dbReference type="Gene3D" id="3.10.290.10">
    <property type="entry name" value="RNA-binding S4 domain"/>
    <property type="match status" value="1"/>
</dbReference>
<comment type="catalytic activity">
    <reaction evidence="1">
        <text>a uridine in RNA = a pseudouridine in RNA</text>
        <dbReference type="Rhea" id="RHEA:48348"/>
        <dbReference type="Rhea" id="RHEA-COMP:12068"/>
        <dbReference type="Rhea" id="RHEA-COMP:12069"/>
        <dbReference type="ChEBI" id="CHEBI:65314"/>
        <dbReference type="ChEBI" id="CHEBI:65315"/>
    </reaction>
</comment>
<evidence type="ECO:0000256" key="3">
    <source>
        <dbReference type="ARBA" id="ARBA00023235"/>
    </source>
</evidence>
<feature type="domain" description="Pseudouridine synthase RsuA/RluA-like" evidence="7">
    <location>
        <begin position="94"/>
        <end position="253"/>
    </location>
</feature>
<reference evidence="8 9" key="1">
    <citation type="submission" date="2021-10" db="EMBL/GenBank/DDBJ databases">
        <title>Anaerobic single-cell dispensing facilitates the cultivation of human gut bacteria.</title>
        <authorList>
            <person name="Afrizal A."/>
        </authorList>
    </citation>
    <scope>NUCLEOTIDE SEQUENCE [LARGE SCALE GENOMIC DNA]</scope>
    <source>
        <strain evidence="8 9">CLA-AA-H200</strain>
    </source>
</reference>
<organism evidence="8 9">
    <name type="scientific">Ruminococcus turbiniformis</name>
    <dbReference type="NCBI Taxonomy" id="2881258"/>
    <lineage>
        <taxon>Bacteria</taxon>
        <taxon>Bacillati</taxon>
        <taxon>Bacillota</taxon>
        <taxon>Clostridia</taxon>
        <taxon>Eubacteriales</taxon>
        <taxon>Oscillospiraceae</taxon>
        <taxon>Ruminococcus</taxon>
    </lineage>
</organism>
<gene>
    <name evidence="8" type="ORF">LKD70_01520</name>
</gene>
<keyword evidence="6" id="KW-0694">RNA-binding</keyword>
<dbReference type="Pfam" id="PF00849">
    <property type="entry name" value="PseudoU_synth_2"/>
    <property type="match status" value="1"/>
</dbReference>
<evidence type="ECO:0000256" key="1">
    <source>
        <dbReference type="ARBA" id="ARBA00000073"/>
    </source>
</evidence>
<evidence type="ECO:0000256" key="5">
    <source>
        <dbReference type="ARBA" id="ARBA00033164"/>
    </source>
</evidence>
<sequence length="324" mass="36282">MREITIRANEAGQRFDKFLGKYMDKAPKSFFYKMLRKKNITLNGKKAAGSEKLCEGDLVKLFLSDETIDGFSSRVILPSGSKNLRPAILYEDSQVIFFDKPAGMLSQKAAADDFSLVEYLIEYLTESGQLAEDDLRAFRPSVCNRLDRNTSGIVAAGKTLAALQELSAMFRDRSMKKYYMTLVKGHVSEGRLIRGYLTKDPRTNRVAFSETELESAAPIETEYRPLCTGERTTLLEVHLITGKTHQIRAHLASQGHPIAGDPKYGDPSFNGIFREKYGLRCQLLHAARICIPECEGALEPLSGKEITSPLPELFRKICQEEGVL</sequence>
<evidence type="ECO:0000256" key="2">
    <source>
        <dbReference type="ARBA" id="ARBA00010876"/>
    </source>
</evidence>
<dbReference type="RefSeq" id="WP_227706290.1">
    <property type="nucleotide sequence ID" value="NZ_JAJEQX010000002.1"/>
</dbReference>
<dbReference type="SUPFAM" id="SSF55120">
    <property type="entry name" value="Pseudouridine synthase"/>
    <property type="match status" value="1"/>
</dbReference>
<evidence type="ECO:0000259" key="7">
    <source>
        <dbReference type="Pfam" id="PF00849"/>
    </source>
</evidence>
<dbReference type="PANTHER" id="PTHR21600">
    <property type="entry name" value="MITOCHONDRIAL RNA PSEUDOURIDINE SYNTHASE"/>
    <property type="match status" value="1"/>
</dbReference>
<dbReference type="InterPro" id="IPR020103">
    <property type="entry name" value="PsdUridine_synth_cat_dom_sf"/>
</dbReference>
<evidence type="ECO:0000313" key="8">
    <source>
        <dbReference type="EMBL" id="MCC2253132.1"/>
    </source>
</evidence>
<keyword evidence="9" id="KW-1185">Reference proteome</keyword>
<dbReference type="InterPro" id="IPR050188">
    <property type="entry name" value="RluA_PseudoU_synthase"/>
</dbReference>
<accession>A0ABS8FVF7</accession>